<comment type="caution">
    <text evidence="2">The sequence shown here is derived from an EMBL/GenBank/DDBJ whole genome shotgun (WGS) entry which is preliminary data.</text>
</comment>
<feature type="compositionally biased region" description="Polar residues" evidence="1">
    <location>
        <begin position="242"/>
        <end position="257"/>
    </location>
</feature>
<dbReference type="Proteomes" id="UP000018958">
    <property type="component" value="Unassembled WGS sequence"/>
</dbReference>
<feature type="region of interest" description="Disordered" evidence="1">
    <location>
        <begin position="55"/>
        <end position="257"/>
    </location>
</feature>
<proteinExistence type="predicted"/>
<evidence type="ECO:0000256" key="1">
    <source>
        <dbReference type="SAM" id="MobiDB-lite"/>
    </source>
</evidence>
<feature type="compositionally biased region" description="Basic and acidic residues" evidence="1">
    <location>
        <begin position="146"/>
        <end position="160"/>
    </location>
</feature>
<protein>
    <submittedName>
        <fullName evidence="2">Uncharacterized protein</fullName>
    </submittedName>
</protein>
<organism evidence="2 3">
    <name type="scientific">Phytophthora nicotianae CJ01A1</name>
    <dbReference type="NCBI Taxonomy" id="1317063"/>
    <lineage>
        <taxon>Eukaryota</taxon>
        <taxon>Sar</taxon>
        <taxon>Stramenopiles</taxon>
        <taxon>Oomycota</taxon>
        <taxon>Peronosporomycetes</taxon>
        <taxon>Peronosporales</taxon>
        <taxon>Peronosporaceae</taxon>
        <taxon>Phytophthora</taxon>
    </lineage>
</organism>
<name>W2XJ51_PHYNI</name>
<gene>
    <name evidence="2" type="ORF">F441_03887</name>
</gene>
<dbReference type="AlphaFoldDB" id="W2XJ51"/>
<feature type="compositionally biased region" description="Low complexity" evidence="1">
    <location>
        <begin position="132"/>
        <end position="142"/>
    </location>
</feature>
<feature type="compositionally biased region" description="Basic and acidic residues" evidence="1">
    <location>
        <begin position="113"/>
        <end position="131"/>
    </location>
</feature>
<feature type="compositionally biased region" description="Basic and acidic residues" evidence="1">
    <location>
        <begin position="231"/>
        <end position="240"/>
    </location>
</feature>
<evidence type="ECO:0000313" key="3">
    <source>
        <dbReference type="Proteomes" id="UP000018958"/>
    </source>
</evidence>
<sequence length="286" mass="31479">MIGRRETRRESEALMARREGLGHADRQRLLQEHRAFFAGDRATDADFSTVAPQRLMAGRVPRPAGSPPRPSTGKIAAYRNLLEEEYSETGGKKRGKRLAVQSAADSPAKKLSKKEQARQAREEKYSKEARAVARAAGAANQKKLAKMKEQHRLEMDEKRGAIARADSIARSWGGGAKGKRKRAPSPHVAGEEVEEDEEDEEDDDADDESEISLSEGDVSSVASPDALPAESPRRDERVEDTPTPSRTPVRTLDLSASQEIDVTLWTLKRRNTSRSRGTKLSGALVS</sequence>
<dbReference type="OrthoDB" id="10622535at2759"/>
<reference evidence="2 3" key="1">
    <citation type="submission" date="2013-11" db="EMBL/GenBank/DDBJ databases">
        <title>The Genome Sequence of Phytophthora parasitica CJ01A1.</title>
        <authorList>
            <consortium name="The Broad Institute Genomics Platform"/>
            <person name="Russ C."/>
            <person name="Tyler B."/>
            <person name="Panabieres F."/>
            <person name="Shan W."/>
            <person name="Tripathy S."/>
            <person name="Grunwald N."/>
            <person name="Machado M."/>
            <person name="Johnson C.S."/>
            <person name="Walker B."/>
            <person name="Young S.K."/>
            <person name="Zeng Q."/>
            <person name="Gargeya S."/>
            <person name="Fitzgerald M."/>
            <person name="Haas B."/>
            <person name="Abouelleil A."/>
            <person name="Allen A.W."/>
            <person name="Alvarado L."/>
            <person name="Arachchi H.M."/>
            <person name="Berlin A.M."/>
            <person name="Chapman S.B."/>
            <person name="Gainer-Dewar J."/>
            <person name="Goldberg J."/>
            <person name="Griggs A."/>
            <person name="Gujja S."/>
            <person name="Hansen M."/>
            <person name="Howarth C."/>
            <person name="Imamovic A."/>
            <person name="Ireland A."/>
            <person name="Larimer J."/>
            <person name="McCowan C."/>
            <person name="Murphy C."/>
            <person name="Pearson M."/>
            <person name="Poon T.W."/>
            <person name="Priest M."/>
            <person name="Roberts A."/>
            <person name="Saif S."/>
            <person name="Shea T."/>
            <person name="Sisk P."/>
            <person name="Sykes S."/>
            <person name="Wortman J."/>
            <person name="Nusbaum C."/>
            <person name="Birren B."/>
        </authorList>
    </citation>
    <scope>NUCLEOTIDE SEQUENCE [LARGE SCALE GENOMIC DNA]</scope>
    <source>
        <strain evidence="2 3">CJ01A1</strain>
    </source>
</reference>
<evidence type="ECO:0000313" key="2">
    <source>
        <dbReference type="EMBL" id="ETP22905.1"/>
    </source>
</evidence>
<feature type="compositionally biased region" description="Acidic residues" evidence="1">
    <location>
        <begin position="191"/>
        <end position="210"/>
    </location>
</feature>
<accession>W2XJ51</accession>
<dbReference type="EMBL" id="ANIX01000896">
    <property type="protein sequence ID" value="ETP22905.1"/>
    <property type="molecule type" value="Genomic_DNA"/>
</dbReference>